<proteinExistence type="predicted"/>
<name>A0A940WUP1_9BACI</name>
<reference evidence="1" key="1">
    <citation type="submission" date="2021-03" db="EMBL/GenBank/DDBJ databases">
        <title>Bacillus suaedae sp. nov., isolated from Suaeda aralocaspica.</title>
        <authorList>
            <person name="Lei R.F.R."/>
        </authorList>
    </citation>
    <scope>NUCLEOTIDE SEQUENCE</scope>
    <source>
        <strain evidence="1">YZJH907-2</strain>
    </source>
</reference>
<dbReference type="Pfam" id="PF09551">
    <property type="entry name" value="Spore_II_R"/>
    <property type="match status" value="1"/>
</dbReference>
<evidence type="ECO:0000313" key="2">
    <source>
        <dbReference type="Proteomes" id="UP000678228"/>
    </source>
</evidence>
<protein>
    <submittedName>
        <fullName evidence="1">Stage II sporulation protein R</fullName>
    </submittedName>
</protein>
<dbReference type="Proteomes" id="UP000678228">
    <property type="component" value="Unassembled WGS sequence"/>
</dbReference>
<evidence type="ECO:0000313" key="1">
    <source>
        <dbReference type="EMBL" id="MBP3952775.1"/>
    </source>
</evidence>
<accession>A0A940WUP1</accession>
<dbReference type="AlphaFoldDB" id="A0A940WUP1"/>
<keyword evidence="2" id="KW-1185">Reference proteome</keyword>
<sequence length="215" mass="24375">MKPNVVIYLLFSLFVLILNWESQNAVAVATYHQEVSEEEAIRLRILANSDSVQDQALKRDIRDAVNVAITEWVVGIDDLEDAKKTIENNLPAIEEIVQEELDRMGMNQSYEVSFSEVQFPTKLYGNLVYPAGLYDAVLITLGEGNGENWWCVLFPPLCFLDMSNGEAVESEQAATQVQAETEEVEEVEEEDVEVSFFVAEFFTKIFDRIFSSEKA</sequence>
<dbReference type="NCBIfam" id="TIGR02837">
    <property type="entry name" value="spore_II_R"/>
    <property type="match status" value="1"/>
</dbReference>
<organism evidence="1 2">
    <name type="scientific">Halalkalibacter suaedae</name>
    <dbReference type="NCBI Taxonomy" id="2822140"/>
    <lineage>
        <taxon>Bacteria</taxon>
        <taxon>Bacillati</taxon>
        <taxon>Bacillota</taxon>
        <taxon>Bacilli</taxon>
        <taxon>Bacillales</taxon>
        <taxon>Bacillaceae</taxon>
        <taxon>Halalkalibacter</taxon>
    </lineage>
</organism>
<gene>
    <name evidence="1" type="primary">spoIIR</name>
    <name evidence="1" type="ORF">J7W16_16760</name>
</gene>
<comment type="caution">
    <text evidence="1">The sequence shown here is derived from an EMBL/GenBank/DDBJ whole genome shotgun (WGS) entry which is preliminary data.</text>
</comment>
<dbReference type="InterPro" id="IPR014202">
    <property type="entry name" value="Spore_II_R"/>
</dbReference>
<dbReference type="EMBL" id="JAGKSQ010000007">
    <property type="protein sequence ID" value="MBP3952775.1"/>
    <property type="molecule type" value="Genomic_DNA"/>
</dbReference>
<dbReference type="RefSeq" id="WP_210598620.1">
    <property type="nucleotide sequence ID" value="NZ_JAGKSQ010000007.1"/>
</dbReference>